<keyword evidence="7" id="KW-1185">Reference proteome</keyword>
<dbReference type="InterPro" id="IPR012901">
    <property type="entry name" value="CARME"/>
</dbReference>
<dbReference type="OMA" id="GSMSMCA"/>
<dbReference type="Pfam" id="PF07942">
    <property type="entry name" value="CARME"/>
    <property type="match status" value="1"/>
</dbReference>
<accession>D8RUQ8</accession>
<feature type="non-terminal residue" evidence="6">
    <location>
        <position position="1"/>
    </location>
</feature>
<evidence type="ECO:0000256" key="3">
    <source>
        <dbReference type="ARBA" id="ARBA00022603"/>
    </source>
</evidence>
<dbReference type="Proteomes" id="UP000001514">
    <property type="component" value="Unassembled WGS sequence"/>
</dbReference>
<dbReference type="EC" id="2.1.1.22" evidence="2"/>
<dbReference type="KEGG" id="smo:SELMODRAFT_101691"/>
<sequence length="257" mass="29063">VRCVLRNIVRDWTKEGAAERDKCYSPLLQELQSWFPNIDPEARPSCLVPGAGLGRLALEISRLGFVCQGNEFSYYVLICSSFILNQTVEPNEFEMHPWIHSNCNKLSDKDQLESVRFPDVHPGSAGITEGFSMCAGDFLEVYGHESQTGAWDAVVTCFFIDTAHNVVDYIEVIHKVLKPGGVWINLGPLLYHFADAHEFSSHDEISIELSLEDVKTVAFSYGFELKKESTVQNTYASCPTSMSQHLYYSSFWTMIKR</sequence>
<proteinExistence type="inferred from homology"/>
<dbReference type="Gene3D" id="3.40.50.150">
    <property type="entry name" value="Vaccinia Virus protein VP39"/>
    <property type="match status" value="1"/>
</dbReference>
<evidence type="ECO:0000313" key="7">
    <source>
        <dbReference type="Proteomes" id="UP000001514"/>
    </source>
</evidence>
<dbReference type="EMBL" id="GL377590">
    <property type="protein sequence ID" value="EFJ24256.1"/>
    <property type="molecule type" value="Genomic_DNA"/>
</dbReference>
<dbReference type="eggNOG" id="KOG2798">
    <property type="taxonomic scope" value="Eukaryota"/>
</dbReference>
<protein>
    <recommendedName>
        <fullName evidence="2">carnosine N-methyltransferase</fullName>
        <ecNumber evidence="2">2.1.1.22</ecNumber>
    </recommendedName>
</protein>
<comment type="similarity">
    <text evidence="1">Belongs to the carnosine N-methyltransferase family.</text>
</comment>
<dbReference type="SUPFAM" id="SSF53335">
    <property type="entry name" value="S-adenosyl-L-methionine-dependent methyltransferases"/>
    <property type="match status" value="1"/>
</dbReference>
<dbReference type="OrthoDB" id="978at2759"/>
<evidence type="ECO:0000256" key="4">
    <source>
        <dbReference type="ARBA" id="ARBA00022679"/>
    </source>
</evidence>
<name>D8RUQ8_SELML</name>
<evidence type="ECO:0000256" key="1">
    <source>
        <dbReference type="ARBA" id="ARBA00010086"/>
    </source>
</evidence>
<dbReference type="PANTHER" id="PTHR12303">
    <property type="entry name" value="CARNOSINE N-METHYLTRANSFERASE"/>
    <property type="match status" value="1"/>
</dbReference>
<dbReference type="AlphaFoldDB" id="D8RUQ8"/>
<dbReference type="FunCoup" id="D8RUQ8">
    <property type="interactions" value="4253"/>
</dbReference>
<dbReference type="HOGENOM" id="CLU_030612_0_1_1"/>
<dbReference type="InterPro" id="IPR029063">
    <property type="entry name" value="SAM-dependent_MTases_sf"/>
</dbReference>
<evidence type="ECO:0000256" key="2">
    <source>
        <dbReference type="ARBA" id="ARBA00012003"/>
    </source>
</evidence>
<dbReference type="GO" id="GO:0030735">
    <property type="term" value="F:carnosine N-methyltransferase activity"/>
    <property type="evidence" value="ECO:0007669"/>
    <property type="project" value="UniProtKB-EC"/>
</dbReference>
<keyword evidence="3" id="KW-0489">Methyltransferase</keyword>
<dbReference type="InParanoid" id="D8RUQ8"/>
<dbReference type="Gramene" id="EFJ24256">
    <property type="protein sequence ID" value="EFJ24256"/>
    <property type="gene ID" value="SELMODRAFT_101691"/>
</dbReference>
<dbReference type="GO" id="GO:0032259">
    <property type="term" value="P:methylation"/>
    <property type="evidence" value="ECO:0007669"/>
    <property type="project" value="UniProtKB-KW"/>
</dbReference>
<dbReference type="STRING" id="88036.D8RUQ8"/>
<dbReference type="GO" id="GO:0008757">
    <property type="term" value="F:S-adenosylmethionine-dependent methyltransferase activity"/>
    <property type="evidence" value="ECO:0000318"/>
    <property type="project" value="GO_Central"/>
</dbReference>
<dbReference type="PANTHER" id="PTHR12303:SF6">
    <property type="entry name" value="CARNOSINE N-METHYLTRANSFERASE"/>
    <property type="match status" value="1"/>
</dbReference>
<keyword evidence="5" id="KW-0949">S-adenosyl-L-methionine</keyword>
<reference evidence="6 7" key="1">
    <citation type="journal article" date="2011" name="Science">
        <title>The Selaginella genome identifies genetic changes associated with the evolution of vascular plants.</title>
        <authorList>
            <person name="Banks J.A."/>
            <person name="Nishiyama T."/>
            <person name="Hasebe M."/>
            <person name="Bowman J.L."/>
            <person name="Gribskov M."/>
            <person name="dePamphilis C."/>
            <person name="Albert V.A."/>
            <person name="Aono N."/>
            <person name="Aoyama T."/>
            <person name="Ambrose B.A."/>
            <person name="Ashton N.W."/>
            <person name="Axtell M.J."/>
            <person name="Barker E."/>
            <person name="Barker M.S."/>
            <person name="Bennetzen J.L."/>
            <person name="Bonawitz N.D."/>
            <person name="Chapple C."/>
            <person name="Cheng C."/>
            <person name="Correa L.G."/>
            <person name="Dacre M."/>
            <person name="DeBarry J."/>
            <person name="Dreyer I."/>
            <person name="Elias M."/>
            <person name="Engstrom E.M."/>
            <person name="Estelle M."/>
            <person name="Feng L."/>
            <person name="Finet C."/>
            <person name="Floyd S.K."/>
            <person name="Frommer W.B."/>
            <person name="Fujita T."/>
            <person name="Gramzow L."/>
            <person name="Gutensohn M."/>
            <person name="Harholt J."/>
            <person name="Hattori M."/>
            <person name="Heyl A."/>
            <person name="Hirai T."/>
            <person name="Hiwatashi Y."/>
            <person name="Ishikawa M."/>
            <person name="Iwata M."/>
            <person name="Karol K.G."/>
            <person name="Koehler B."/>
            <person name="Kolukisaoglu U."/>
            <person name="Kubo M."/>
            <person name="Kurata T."/>
            <person name="Lalonde S."/>
            <person name="Li K."/>
            <person name="Li Y."/>
            <person name="Litt A."/>
            <person name="Lyons E."/>
            <person name="Manning G."/>
            <person name="Maruyama T."/>
            <person name="Michael T.P."/>
            <person name="Mikami K."/>
            <person name="Miyazaki S."/>
            <person name="Morinaga S."/>
            <person name="Murata T."/>
            <person name="Mueller-Roeber B."/>
            <person name="Nelson D.R."/>
            <person name="Obara M."/>
            <person name="Oguri Y."/>
            <person name="Olmstead R.G."/>
            <person name="Onodera N."/>
            <person name="Petersen B.L."/>
            <person name="Pils B."/>
            <person name="Prigge M."/>
            <person name="Rensing S.A."/>
            <person name="Riano-Pachon D.M."/>
            <person name="Roberts A.W."/>
            <person name="Sato Y."/>
            <person name="Scheller H.V."/>
            <person name="Schulz B."/>
            <person name="Schulz C."/>
            <person name="Shakirov E.V."/>
            <person name="Shibagaki N."/>
            <person name="Shinohara N."/>
            <person name="Shippen D.E."/>
            <person name="Soerensen I."/>
            <person name="Sotooka R."/>
            <person name="Sugimoto N."/>
            <person name="Sugita M."/>
            <person name="Sumikawa N."/>
            <person name="Tanurdzic M."/>
            <person name="Theissen G."/>
            <person name="Ulvskov P."/>
            <person name="Wakazuki S."/>
            <person name="Weng J.K."/>
            <person name="Willats W.W."/>
            <person name="Wipf D."/>
            <person name="Wolf P.G."/>
            <person name="Yang L."/>
            <person name="Zimmer A.D."/>
            <person name="Zhu Q."/>
            <person name="Mitros T."/>
            <person name="Hellsten U."/>
            <person name="Loque D."/>
            <person name="Otillar R."/>
            <person name="Salamov A."/>
            <person name="Schmutz J."/>
            <person name="Shapiro H."/>
            <person name="Lindquist E."/>
            <person name="Lucas S."/>
            <person name="Rokhsar D."/>
            <person name="Grigoriev I.V."/>
        </authorList>
    </citation>
    <scope>NUCLEOTIDE SEQUENCE [LARGE SCALE GENOMIC DNA]</scope>
</reference>
<keyword evidence="4" id="KW-0808">Transferase</keyword>
<evidence type="ECO:0000256" key="5">
    <source>
        <dbReference type="ARBA" id="ARBA00022691"/>
    </source>
</evidence>
<gene>
    <name evidence="6" type="ORF">SELMODRAFT_101691</name>
</gene>
<dbReference type="SMART" id="SM01296">
    <property type="entry name" value="N2227"/>
    <property type="match status" value="1"/>
</dbReference>
<organism evidence="7">
    <name type="scientific">Selaginella moellendorffii</name>
    <name type="common">Spikemoss</name>
    <dbReference type="NCBI Taxonomy" id="88036"/>
    <lineage>
        <taxon>Eukaryota</taxon>
        <taxon>Viridiplantae</taxon>
        <taxon>Streptophyta</taxon>
        <taxon>Embryophyta</taxon>
        <taxon>Tracheophyta</taxon>
        <taxon>Lycopodiopsida</taxon>
        <taxon>Selaginellales</taxon>
        <taxon>Selaginellaceae</taxon>
        <taxon>Selaginella</taxon>
    </lineage>
</organism>
<evidence type="ECO:0000313" key="6">
    <source>
        <dbReference type="EMBL" id="EFJ24256.1"/>
    </source>
</evidence>